<comment type="catalytic activity">
    <reaction evidence="4">
        <text>N(6)-[(R)-lipoyl]-L-lysyl-[protein] + 3-methyl-2-oxobutanoate + H(+) = N(6)-[(R)-S(8)-2-methylpropanoyldihydrolipoyl]-L-lysyl-[protein] + CO2</text>
        <dbReference type="Rhea" id="RHEA:13457"/>
        <dbReference type="Rhea" id="RHEA-COMP:10474"/>
        <dbReference type="Rhea" id="RHEA-COMP:10497"/>
        <dbReference type="ChEBI" id="CHEBI:11851"/>
        <dbReference type="ChEBI" id="CHEBI:15378"/>
        <dbReference type="ChEBI" id="CHEBI:16526"/>
        <dbReference type="ChEBI" id="CHEBI:83099"/>
        <dbReference type="ChEBI" id="CHEBI:83142"/>
        <dbReference type="EC" id="1.2.4.4"/>
    </reaction>
</comment>
<sequence>MSLSKISLRALTRIACRNQAKAFSNDSPTFPGAATSWTEKLEFLTPKTYGPIPVYRVMDRKGNVIHSEQDPKLSEEIITKMYKDMTKLNVMDKILYESQRQGRISFYMTSYGEEATHIGSAAALDLEDLVYGQYRETGVLVWRGFKLSQFMNQCYGNTDDVGKGRQMPVHYGSKDLNFVTISSPLTTQLPQAVGAAYALKGKNRVVICYFGEGAASEGDAHAAFNFAATLDCPVIMFCRNNGYAISTPSREQYAGDGIASRGPGYGIHTLRVDGNDVFAVYNVTKKAKEYALKENKPVIIEALTYRVGHHSTSDDSTAYRPKEEVEHWSKTESPINKLRMHMESKGLWDETKEKAWLEEVKKDVMTSFAAAEKRPKPNWKEMFQDVYKFMPTHLKEQMDQMEKHVEQYKDKYPVKDYAN</sequence>
<keyword evidence="2" id="KW-0809">Transit peptide</keyword>
<dbReference type="InterPro" id="IPR029061">
    <property type="entry name" value="THDP-binding"/>
</dbReference>
<evidence type="ECO:0000313" key="7">
    <source>
        <dbReference type="RefSeq" id="XP_017777376.1"/>
    </source>
</evidence>
<dbReference type="Gene3D" id="3.40.50.970">
    <property type="match status" value="1"/>
</dbReference>
<dbReference type="Proteomes" id="UP000695000">
    <property type="component" value="Unplaced"/>
</dbReference>
<evidence type="ECO:0000256" key="4">
    <source>
        <dbReference type="RuleBase" id="RU365014"/>
    </source>
</evidence>
<dbReference type="Pfam" id="PF00676">
    <property type="entry name" value="E1_dh"/>
    <property type="match status" value="1"/>
</dbReference>
<evidence type="ECO:0000256" key="1">
    <source>
        <dbReference type="ARBA" id="ARBA00008646"/>
    </source>
</evidence>
<keyword evidence="4" id="KW-0786">Thiamine pyrophosphate</keyword>
<dbReference type="PANTHER" id="PTHR43380:SF1">
    <property type="entry name" value="2-OXOISOVALERATE DEHYDROGENASE SUBUNIT ALPHA, MITOCHONDRIAL"/>
    <property type="match status" value="1"/>
</dbReference>
<dbReference type="SUPFAM" id="SSF52518">
    <property type="entry name" value="Thiamin diphosphate-binding fold (THDP-binding)"/>
    <property type="match status" value="1"/>
</dbReference>
<dbReference type="InterPro" id="IPR050771">
    <property type="entry name" value="Alpha-ketoacid_DH_E1_comp"/>
</dbReference>
<dbReference type="EC" id="1.2.4.4" evidence="4"/>
<keyword evidence="6" id="KW-1185">Reference proteome</keyword>
<protein>
    <recommendedName>
        <fullName evidence="4">2-oxoisovalerate dehydrogenase subunit alpha</fullName>
        <ecNumber evidence="4">1.2.4.4</ecNumber>
    </recommendedName>
    <alternativeName>
        <fullName evidence="4">Branched-chain alpha-keto acid dehydrogenase E1 component alpha chain</fullName>
    </alternativeName>
</protein>
<dbReference type="RefSeq" id="XP_017777376.1">
    <property type="nucleotide sequence ID" value="XM_017921887.1"/>
</dbReference>
<accession>A0ABM1MS26</accession>
<gene>
    <name evidence="7" type="primary">LOC108563261</name>
</gene>
<comment type="cofactor">
    <cofactor evidence="4">
        <name>thiamine diphosphate</name>
        <dbReference type="ChEBI" id="CHEBI:58937"/>
    </cofactor>
</comment>
<reference evidence="7" key="1">
    <citation type="submission" date="2025-08" db="UniProtKB">
        <authorList>
            <consortium name="RefSeq"/>
        </authorList>
    </citation>
    <scope>IDENTIFICATION</scope>
    <source>
        <tissue evidence="7">Whole Larva</tissue>
    </source>
</reference>
<dbReference type="PANTHER" id="PTHR43380">
    <property type="entry name" value="2-OXOISOVALERATE DEHYDROGENASE SUBUNIT ALPHA, MITOCHONDRIAL"/>
    <property type="match status" value="1"/>
</dbReference>
<evidence type="ECO:0000256" key="3">
    <source>
        <dbReference type="ARBA" id="ARBA00023002"/>
    </source>
</evidence>
<comment type="function">
    <text evidence="4">The branched-chain alpha-keto dehydrogenase complex catalyzes the overall conversion of alpha-keto acids to acyl-CoA and CO(2). It contains multiple copies of three enzymatic components: branched-chain alpha-keto acid decarboxylase (E1), lipoamide acyltransferase (E2) and lipoamide dehydrogenase (E3).</text>
</comment>
<name>A0ABM1MS26_NICVS</name>
<organism evidence="6 7">
    <name type="scientific">Nicrophorus vespilloides</name>
    <name type="common">Boreal carrion beetle</name>
    <dbReference type="NCBI Taxonomy" id="110193"/>
    <lineage>
        <taxon>Eukaryota</taxon>
        <taxon>Metazoa</taxon>
        <taxon>Ecdysozoa</taxon>
        <taxon>Arthropoda</taxon>
        <taxon>Hexapoda</taxon>
        <taxon>Insecta</taxon>
        <taxon>Pterygota</taxon>
        <taxon>Neoptera</taxon>
        <taxon>Endopterygota</taxon>
        <taxon>Coleoptera</taxon>
        <taxon>Polyphaga</taxon>
        <taxon>Staphyliniformia</taxon>
        <taxon>Silphidae</taxon>
        <taxon>Nicrophorinae</taxon>
        <taxon>Nicrophorus</taxon>
    </lineage>
</organism>
<dbReference type="GeneID" id="108563261"/>
<evidence type="ECO:0000313" key="6">
    <source>
        <dbReference type="Proteomes" id="UP000695000"/>
    </source>
</evidence>
<evidence type="ECO:0000256" key="2">
    <source>
        <dbReference type="ARBA" id="ARBA00022946"/>
    </source>
</evidence>
<dbReference type="CDD" id="cd02000">
    <property type="entry name" value="TPP_E1_PDC_ADC_BCADC"/>
    <property type="match status" value="1"/>
</dbReference>
<proteinExistence type="inferred from homology"/>
<comment type="similarity">
    <text evidence="1 4">Belongs to the BCKDHA family.</text>
</comment>
<feature type="domain" description="Dehydrogenase E1 component" evidence="5">
    <location>
        <begin position="83"/>
        <end position="378"/>
    </location>
</feature>
<dbReference type="InterPro" id="IPR001017">
    <property type="entry name" value="DH_E1"/>
</dbReference>
<keyword evidence="3 4" id="KW-0560">Oxidoreductase</keyword>
<evidence type="ECO:0000259" key="5">
    <source>
        <dbReference type="Pfam" id="PF00676"/>
    </source>
</evidence>